<dbReference type="Gene3D" id="1.25.40.20">
    <property type="entry name" value="Ankyrin repeat-containing domain"/>
    <property type="match status" value="1"/>
</dbReference>
<feature type="compositionally biased region" description="Basic and acidic residues" evidence="2">
    <location>
        <begin position="41"/>
        <end position="70"/>
    </location>
</feature>
<dbReference type="Proteomes" id="UP001642464">
    <property type="component" value="Unassembled WGS sequence"/>
</dbReference>
<reference evidence="3 4" key="1">
    <citation type="submission" date="2024-02" db="EMBL/GenBank/DDBJ databases">
        <authorList>
            <person name="Chen Y."/>
            <person name="Shah S."/>
            <person name="Dougan E. K."/>
            <person name="Thang M."/>
            <person name="Chan C."/>
        </authorList>
    </citation>
    <scope>NUCLEOTIDE SEQUENCE [LARGE SCALE GENOMIC DNA]</scope>
</reference>
<feature type="coiled-coil region" evidence="1">
    <location>
        <begin position="178"/>
        <end position="212"/>
    </location>
</feature>
<proteinExistence type="predicted"/>
<feature type="region of interest" description="Disordered" evidence="2">
    <location>
        <begin position="28"/>
        <end position="70"/>
    </location>
</feature>
<feature type="region of interest" description="Disordered" evidence="2">
    <location>
        <begin position="423"/>
        <end position="450"/>
    </location>
</feature>
<keyword evidence="4" id="KW-1185">Reference proteome</keyword>
<name>A0ABP0MTX3_9DINO</name>
<feature type="compositionally biased region" description="Basic and acidic residues" evidence="2">
    <location>
        <begin position="426"/>
        <end position="450"/>
    </location>
</feature>
<evidence type="ECO:0000256" key="2">
    <source>
        <dbReference type="SAM" id="MobiDB-lite"/>
    </source>
</evidence>
<accession>A0ABP0MTX3</accession>
<evidence type="ECO:0000313" key="4">
    <source>
        <dbReference type="Proteomes" id="UP001642464"/>
    </source>
</evidence>
<organism evidence="3 4">
    <name type="scientific">Durusdinium trenchii</name>
    <dbReference type="NCBI Taxonomy" id="1381693"/>
    <lineage>
        <taxon>Eukaryota</taxon>
        <taxon>Sar</taxon>
        <taxon>Alveolata</taxon>
        <taxon>Dinophyceae</taxon>
        <taxon>Suessiales</taxon>
        <taxon>Symbiodiniaceae</taxon>
        <taxon>Durusdinium</taxon>
    </lineage>
</organism>
<evidence type="ECO:0000313" key="3">
    <source>
        <dbReference type="EMBL" id="CAK9053439.1"/>
    </source>
</evidence>
<gene>
    <name evidence="3" type="ORF">SCF082_LOCUS29092</name>
</gene>
<protein>
    <submittedName>
        <fullName evidence="3">Uncharacterized protein</fullName>
    </submittedName>
</protein>
<dbReference type="EMBL" id="CAXAMM010023335">
    <property type="protein sequence ID" value="CAK9053439.1"/>
    <property type="molecule type" value="Genomic_DNA"/>
</dbReference>
<evidence type="ECO:0000256" key="1">
    <source>
        <dbReference type="SAM" id="Coils"/>
    </source>
</evidence>
<sequence length="792" mass="87168">MGLGAWNSLLFQLSSWNSAIRAVKLEASAPAPREPPVSRESPAREPSRESTRSRSREPAGREGEAKSREADLRAGGLVGADEVEFEIRRFAKALIGFLVEPHGQVQPLYDLFRDLRELVDRGLGAPKKSIGERRLDSRSILGTNGRRSPRCLPDVRPDRSGVLLDHGGKIGQAARQLAPELRTQRKELQEAVKAIEQKGDALRQSCAEAEREAREDFEAVLNREKEVRLGLLQSIEEFQRALQAAARAAYPDPYGTCKIREAQEAKGDATRGHVISERLLKAKDLSLWRLEQQRRQLQAESQEEELGHICYFCAERLTVEMQRHQRHKGPWNLGASPRSGRHLSPDPRVPSALWGAGVHFWVPLPAASSQTAAAMAGNRFGESAVAEANRNRPLAGKGEQQLSTTLTFSAWAFAFGAFGGSASEAVDPRHASPARRRDLQPGDRGRPGWRDARTARLVDAGPLPPQAHAGPEMSDELLSGRRRTSLVFEASGSWRSLSKGHQDHSQLKSSDACTKDYKTPIGVLSQRGICLASESGFVLVSMIPVIMRNDPSLAARPRLRREMEDWSGEFFGTDFTRSSSMRSVLSALARSSSRSERLALAVSQDDFRETQRLLSEAEVTPALHLALKLGAAPETVDLLANCCEHLNVWLPEPVVVTWARASCRAALEDRLKGAAGRLDALLWAGADVNAVGRGCETALHIVARMLQVLLAEERGGELQLASELRTLWHDLVARGADASMVDGEGFSAIQRLSEWECNQLLASKRQSYGMRRYRVTRLSGGDPSDAWSPSRS</sequence>
<feature type="coiled-coil region" evidence="1">
    <location>
        <begin position="280"/>
        <end position="307"/>
    </location>
</feature>
<keyword evidence="1" id="KW-0175">Coiled coil</keyword>
<dbReference type="InterPro" id="IPR036770">
    <property type="entry name" value="Ankyrin_rpt-contain_sf"/>
</dbReference>
<comment type="caution">
    <text evidence="3">The sequence shown here is derived from an EMBL/GenBank/DDBJ whole genome shotgun (WGS) entry which is preliminary data.</text>
</comment>